<evidence type="ECO:0000256" key="5">
    <source>
        <dbReference type="ARBA" id="ARBA00013061"/>
    </source>
</evidence>
<keyword evidence="9" id="KW-0418">Kinase</keyword>
<dbReference type="GO" id="GO:0005829">
    <property type="term" value="C:cytosol"/>
    <property type="evidence" value="ECO:0007669"/>
    <property type="project" value="TreeGrafter"/>
</dbReference>
<dbReference type="InterPro" id="IPR036043">
    <property type="entry name" value="Phosphoglycerate_kinase_sf"/>
</dbReference>
<dbReference type="GO" id="GO:0043531">
    <property type="term" value="F:ADP binding"/>
    <property type="evidence" value="ECO:0007669"/>
    <property type="project" value="TreeGrafter"/>
</dbReference>
<dbReference type="FunFam" id="3.40.50.1260:FF:000002">
    <property type="entry name" value="Phosphoglycerate kinase"/>
    <property type="match status" value="1"/>
</dbReference>
<organism evidence="11">
    <name type="scientific">marine sediment metagenome</name>
    <dbReference type="NCBI Taxonomy" id="412755"/>
    <lineage>
        <taxon>unclassified sequences</taxon>
        <taxon>metagenomes</taxon>
        <taxon>ecological metagenomes</taxon>
    </lineage>
</organism>
<dbReference type="Pfam" id="PF00162">
    <property type="entry name" value="PGK"/>
    <property type="match status" value="1"/>
</dbReference>
<evidence type="ECO:0000256" key="1">
    <source>
        <dbReference type="ARBA" id="ARBA00000642"/>
    </source>
</evidence>
<dbReference type="GO" id="GO:0005524">
    <property type="term" value="F:ATP binding"/>
    <property type="evidence" value="ECO:0007669"/>
    <property type="project" value="UniProtKB-KW"/>
</dbReference>
<comment type="caution">
    <text evidence="11">The sequence shown here is derived from an EMBL/GenBank/DDBJ whole genome shotgun (WGS) entry which is preliminary data.</text>
</comment>
<evidence type="ECO:0000256" key="7">
    <source>
        <dbReference type="ARBA" id="ARBA00022679"/>
    </source>
</evidence>
<evidence type="ECO:0000256" key="10">
    <source>
        <dbReference type="ARBA" id="ARBA00022840"/>
    </source>
</evidence>
<dbReference type="EC" id="2.7.2.3" evidence="5"/>
<keyword evidence="7" id="KW-0808">Transferase</keyword>
<keyword evidence="10" id="KW-0067">ATP-binding</keyword>
<dbReference type="SUPFAM" id="SSF53748">
    <property type="entry name" value="Phosphoglycerate kinase"/>
    <property type="match status" value="1"/>
</dbReference>
<dbReference type="GO" id="GO:0006094">
    <property type="term" value="P:gluconeogenesis"/>
    <property type="evidence" value="ECO:0007669"/>
    <property type="project" value="TreeGrafter"/>
</dbReference>
<dbReference type="GO" id="GO:0006096">
    <property type="term" value="P:glycolytic process"/>
    <property type="evidence" value="ECO:0007669"/>
    <property type="project" value="InterPro"/>
</dbReference>
<dbReference type="Gene3D" id="3.40.50.1260">
    <property type="entry name" value="Phosphoglycerate kinase, N-terminal domain"/>
    <property type="match status" value="1"/>
</dbReference>
<comment type="similarity">
    <text evidence="3">Belongs to the phosphoglycerate kinase family.</text>
</comment>
<evidence type="ECO:0000256" key="8">
    <source>
        <dbReference type="ARBA" id="ARBA00022741"/>
    </source>
</evidence>
<accession>A0A0F9EZG7</accession>
<comment type="subcellular location">
    <subcellularLocation>
        <location evidence="2">Cytoplasm</location>
    </subcellularLocation>
</comment>
<keyword evidence="6" id="KW-0963">Cytoplasm</keyword>
<protein>
    <recommendedName>
        <fullName evidence="5">phosphoglycerate kinase</fullName>
        <ecNumber evidence="5">2.7.2.3</ecNumber>
    </recommendedName>
</protein>
<comment type="subunit">
    <text evidence="4">Monomer.</text>
</comment>
<keyword evidence="8" id="KW-0547">Nucleotide-binding</keyword>
<evidence type="ECO:0000256" key="9">
    <source>
        <dbReference type="ARBA" id="ARBA00022777"/>
    </source>
</evidence>
<dbReference type="PANTHER" id="PTHR11406:SF23">
    <property type="entry name" value="PHOSPHOGLYCERATE KINASE 1, CHLOROPLASTIC-RELATED"/>
    <property type="match status" value="1"/>
</dbReference>
<evidence type="ECO:0000256" key="3">
    <source>
        <dbReference type="ARBA" id="ARBA00008982"/>
    </source>
</evidence>
<dbReference type="AlphaFoldDB" id="A0A0F9EZG7"/>
<proteinExistence type="inferred from homology"/>
<dbReference type="EMBL" id="LAZR01023146">
    <property type="protein sequence ID" value="KKL79518.1"/>
    <property type="molecule type" value="Genomic_DNA"/>
</dbReference>
<evidence type="ECO:0000256" key="6">
    <source>
        <dbReference type="ARBA" id="ARBA00022490"/>
    </source>
</evidence>
<evidence type="ECO:0000313" key="11">
    <source>
        <dbReference type="EMBL" id="KKL79518.1"/>
    </source>
</evidence>
<dbReference type="PRINTS" id="PR00477">
    <property type="entry name" value="PHGLYCKINASE"/>
</dbReference>
<reference evidence="11" key="1">
    <citation type="journal article" date="2015" name="Nature">
        <title>Complex archaea that bridge the gap between prokaryotes and eukaryotes.</title>
        <authorList>
            <person name="Spang A."/>
            <person name="Saw J.H."/>
            <person name="Jorgensen S.L."/>
            <person name="Zaremba-Niedzwiedzka K."/>
            <person name="Martijn J."/>
            <person name="Lind A.E."/>
            <person name="van Eijk R."/>
            <person name="Schleper C."/>
            <person name="Guy L."/>
            <person name="Ettema T.J."/>
        </authorList>
    </citation>
    <scope>NUCLEOTIDE SEQUENCE</scope>
</reference>
<gene>
    <name evidence="11" type="ORF">LCGC14_2014050</name>
</gene>
<sequence>MAIKKMTDLNLAGKRVLIREDLNVPVKNGVISSDARIRAALPTIKAAQEAGAKVMLMSHLGRPEEGVYDEAASLKPVAEHLTSVLGQEVRLIKDYLSGVEVAEGEVVLFENVRFNKGEKKDDEALAKQYAALCDLYVMDAFGTAHRAQASTHGVARFA</sequence>
<feature type="non-terminal residue" evidence="11">
    <location>
        <position position="158"/>
    </location>
</feature>
<evidence type="ECO:0000256" key="4">
    <source>
        <dbReference type="ARBA" id="ARBA00011245"/>
    </source>
</evidence>
<dbReference type="InterPro" id="IPR015911">
    <property type="entry name" value="Phosphoglycerate_kinase_CS"/>
</dbReference>
<dbReference type="InterPro" id="IPR015824">
    <property type="entry name" value="Phosphoglycerate_kinase_N"/>
</dbReference>
<evidence type="ECO:0000256" key="2">
    <source>
        <dbReference type="ARBA" id="ARBA00004496"/>
    </source>
</evidence>
<dbReference type="GO" id="GO:0004618">
    <property type="term" value="F:phosphoglycerate kinase activity"/>
    <property type="evidence" value="ECO:0007669"/>
    <property type="project" value="UniProtKB-EC"/>
</dbReference>
<comment type="catalytic activity">
    <reaction evidence="1">
        <text>(2R)-3-phosphoglycerate + ATP = (2R)-3-phospho-glyceroyl phosphate + ADP</text>
        <dbReference type="Rhea" id="RHEA:14801"/>
        <dbReference type="ChEBI" id="CHEBI:30616"/>
        <dbReference type="ChEBI" id="CHEBI:57604"/>
        <dbReference type="ChEBI" id="CHEBI:58272"/>
        <dbReference type="ChEBI" id="CHEBI:456216"/>
        <dbReference type="EC" id="2.7.2.3"/>
    </reaction>
</comment>
<dbReference type="InterPro" id="IPR001576">
    <property type="entry name" value="Phosphoglycerate_kinase"/>
</dbReference>
<dbReference type="PANTHER" id="PTHR11406">
    <property type="entry name" value="PHOSPHOGLYCERATE KINASE"/>
    <property type="match status" value="1"/>
</dbReference>
<dbReference type="PROSITE" id="PS00111">
    <property type="entry name" value="PGLYCERATE_KINASE"/>
    <property type="match status" value="1"/>
</dbReference>
<name>A0A0F9EZG7_9ZZZZ</name>